<feature type="chain" id="PRO_5030937259" evidence="5">
    <location>
        <begin position="26"/>
        <end position="481"/>
    </location>
</feature>
<keyword evidence="4" id="KW-1133">Transmembrane helix</keyword>
<feature type="compositionally biased region" description="Low complexity" evidence="3">
    <location>
        <begin position="406"/>
        <end position="428"/>
    </location>
</feature>
<keyword evidence="2" id="KW-0963">Cytoplasm</keyword>
<sequence>MKLVRALGTLVLAAALTVTAPAAFAADPPPTTSTGFTRAAWTEPSSNDLFDVSGTSFTATAGLGSSSATSAAVTITAHQDIQLRSSGWNSNADTTAFHRAGACPDNGFMVQLTAGDVCQFWFTFGPTALNTWGSQISGTTMTATSVADGSTAGTYVGANLTALHLELGAAVDFGQVAVGSTSAARTVSLRNITPNPVEIDLSQVEALADFGLAPGQPASVTVQPGDTTEVAVTFTPQRTGLITAAASARLTVHAVGSTVTSLPIFPTLSGTGVSRSLLMEAGAVDFGEVVQGDTVQQPVTISNTGNVPLRLSAGAVGRTGTGESIGTDEVEIALPTDELAPGATVAGTVTWHRAPADLDASVWIHGLDAGNLTDVTSRLITLTGTVTAPVAPPTTPPTEPEPDPTPSVSASPGAPANPGTTTGGADQDAATASPVLAVTGSGALFPVAAGAAGALLIGGLLLIARRRSAGVPLTARGSCTR</sequence>
<name>A0A7X6KXZ1_9CELL</name>
<protein>
    <submittedName>
        <fullName evidence="7">Choice-of-anchor D domain-containing protein</fullName>
    </submittedName>
</protein>
<proteinExistence type="predicted"/>
<evidence type="ECO:0000256" key="2">
    <source>
        <dbReference type="ARBA" id="ARBA00022490"/>
    </source>
</evidence>
<evidence type="ECO:0000313" key="8">
    <source>
        <dbReference type="Proteomes" id="UP000581206"/>
    </source>
</evidence>
<gene>
    <name evidence="7" type="ORF">HGA03_16180</name>
</gene>
<keyword evidence="4" id="KW-0812">Transmembrane</keyword>
<organism evidence="7 8">
    <name type="scientific">Cellulomonas denverensis</name>
    <dbReference type="NCBI Taxonomy" id="264297"/>
    <lineage>
        <taxon>Bacteria</taxon>
        <taxon>Bacillati</taxon>
        <taxon>Actinomycetota</taxon>
        <taxon>Actinomycetes</taxon>
        <taxon>Micrococcales</taxon>
        <taxon>Cellulomonadaceae</taxon>
        <taxon>Cellulomonas</taxon>
    </lineage>
</organism>
<evidence type="ECO:0000256" key="1">
    <source>
        <dbReference type="ARBA" id="ARBA00004496"/>
    </source>
</evidence>
<dbReference type="GO" id="GO:0005737">
    <property type="term" value="C:cytoplasm"/>
    <property type="evidence" value="ECO:0007669"/>
    <property type="project" value="UniProtKB-SubCell"/>
</dbReference>
<reference evidence="7 8" key="1">
    <citation type="submission" date="2020-04" db="EMBL/GenBank/DDBJ databases">
        <title>MicrobeNet Type strains.</title>
        <authorList>
            <person name="Nicholson A.C."/>
        </authorList>
    </citation>
    <scope>NUCLEOTIDE SEQUENCE [LARGE SCALE GENOMIC DNA]</scope>
    <source>
        <strain evidence="7 8">ATCC BAA-788</strain>
    </source>
</reference>
<dbReference type="PANTHER" id="PTHR46127">
    <property type="entry name" value="CILIA- AND FLAGELLA-ASSOCIATED PROTEIN 65"/>
    <property type="match status" value="1"/>
</dbReference>
<feature type="compositionally biased region" description="Pro residues" evidence="3">
    <location>
        <begin position="390"/>
        <end position="405"/>
    </location>
</feature>
<evidence type="ECO:0000256" key="5">
    <source>
        <dbReference type="SAM" id="SignalP"/>
    </source>
</evidence>
<evidence type="ECO:0000313" key="7">
    <source>
        <dbReference type="EMBL" id="NKY24208.1"/>
    </source>
</evidence>
<feature type="transmembrane region" description="Helical" evidence="4">
    <location>
        <begin position="443"/>
        <end position="464"/>
    </location>
</feature>
<dbReference type="Proteomes" id="UP000581206">
    <property type="component" value="Unassembled WGS sequence"/>
</dbReference>
<keyword evidence="8" id="KW-1185">Reference proteome</keyword>
<dbReference type="InterPro" id="IPR031549">
    <property type="entry name" value="ASH"/>
</dbReference>
<evidence type="ECO:0000256" key="4">
    <source>
        <dbReference type="SAM" id="Phobius"/>
    </source>
</evidence>
<comment type="caution">
    <text evidence="7">The sequence shown here is derived from an EMBL/GenBank/DDBJ whole genome shotgun (WGS) entry which is preliminary data.</text>
</comment>
<evidence type="ECO:0000256" key="3">
    <source>
        <dbReference type="SAM" id="MobiDB-lite"/>
    </source>
</evidence>
<feature type="signal peptide" evidence="5">
    <location>
        <begin position="1"/>
        <end position="25"/>
    </location>
</feature>
<comment type="subcellular location">
    <subcellularLocation>
        <location evidence="1">Cytoplasm</location>
    </subcellularLocation>
</comment>
<dbReference type="PANTHER" id="PTHR46127:SF1">
    <property type="entry name" value="CILIA- AND FLAGELLA-ASSOCIATED PROTEIN 65"/>
    <property type="match status" value="1"/>
</dbReference>
<dbReference type="InterPro" id="IPR013783">
    <property type="entry name" value="Ig-like_fold"/>
</dbReference>
<evidence type="ECO:0000259" key="6">
    <source>
        <dbReference type="Pfam" id="PF15780"/>
    </source>
</evidence>
<dbReference type="Gene3D" id="2.60.40.10">
    <property type="entry name" value="Immunoglobulins"/>
    <property type="match status" value="2"/>
</dbReference>
<dbReference type="GO" id="GO:0005975">
    <property type="term" value="P:carbohydrate metabolic process"/>
    <property type="evidence" value="ECO:0007669"/>
    <property type="project" value="UniProtKB-ARBA"/>
</dbReference>
<dbReference type="Pfam" id="PF15780">
    <property type="entry name" value="ASH"/>
    <property type="match status" value="1"/>
</dbReference>
<feature type="domain" description="Abnormal spindle-like microcephaly-associated protein ASH" evidence="6">
    <location>
        <begin position="169"/>
        <end position="243"/>
    </location>
</feature>
<dbReference type="InterPro" id="IPR052614">
    <property type="entry name" value="CFAP65"/>
</dbReference>
<dbReference type="AlphaFoldDB" id="A0A7X6KXZ1"/>
<feature type="region of interest" description="Disordered" evidence="3">
    <location>
        <begin position="386"/>
        <end position="428"/>
    </location>
</feature>
<dbReference type="NCBIfam" id="NF012200">
    <property type="entry name" value="choice_anch_D"/>
    <property type="match status" value="2"/>
</dbReference>
<dbReference type="EMBL" id="JAAXOX010000013">
    <property type="protein sequence ID" value="NKY24208.1"/>
    <property type="molecule type" value="Genomic_DNA"/>
</dbReference>
<accession>A0A7X6KXZ1</accession>
<keyword evidence="4" id="KW-0472">Membrane</keyword>
<dbReference type="RefSeq" id="WP_168631343.1">
    <property type="nucleotide sequence ID" value="NZ_BONL01000005.1"/>
</dbReference>
<keyword evidence="5" id="KW-0732">Signal</keyword>